<protein>
    <submittedName>
        <fullName evidence="2">Uncharacterized protein</fullName>
    </submittedName>
</protein>
<sequence>MRQPPRRPPPPRHASSSASRRHDGDTTVVSYTEADKLQDLLRSISDQDPEQTAVDGPPGYEMQMTRYDYGGITLISGPDGPASIAVETATFHGVPVATQEGIAVGSSRTEAMDAGARDGSTRTATVSRTGWISVRWRSPAPSRW</sequence>
<feature type="region of interest" description="Disordered" evidence="1">
    <location>
        <begin position="42"/>
        <end position="61"/>
    </location>
</feature>
<name>A0ABN3PHI5_9MICO</name>
<dbReference type="Proteomes" id="UP001500274">
    <property type="component" value="Unassembled WGS sequence"/>
</dbReference>
<feature type="region of interest" description="Disordered" evidence="1">
    <location>
        <begin position="1"/>
        <end position="27"/>
    </location>
</feature>
<feature type="region of interest" description="Disordered" evidence="1">
    <location>
        <begin position="105"/>
        <end position="124"/>
    </location>
</feature>
<gene>
    <name evidence="2" type="ORF">GCM10009862_26550</name>
</gene>
<evidence type="ECO:0000313" key="3">
    <source>
        <dbReference type="Proteomes" id="UP001500274"/>
    </source>
</evidence>
<comment type="caution">
    <text evidence="2">The sequence shown here is derived from an EMBL/GenBank/DDBJ whole genome shotgun (WGS) entry which is preliminary data.</text>
</comment>
<organism evidence="2 3">
    <name type="scientific">Microbacterium binotii</name>
    <dbReference type="NCBI Taxonomy" id="462710"/>
    <lineage>
        <taxon>Bacteria</taxon>
        <taxon>Bacillati</taxon>
        <taxon>Actinomycetota</taxon>
        <taxon>Actinomycetes</taxon>
        <taxon>Micrococcales</taxon>
        <taxon>Microbacteriaceae</taxon>
        <taxon>Microbacterium</taxon>
    </lineage>
</organism>
<evidence type="ECO:0000313" key="2">
    <source>
        <dbReference type="EMBL" id="GAA2586196.1"/>
    </source>
</evidence>
<feature type="compositionally biased region" description="Pro residues" evidence="1">
    <location>
        <begin position="1"/>
        <end position="12"/>
    </location>
</feature>
<keyword evidence="3" id="KW-1185">Reference proteome</keyword>
<dbReference type="EMBL" id="BAAARI010000017">
    <property type="protein sequence ID" value="GAA2586196.1"/>
    <property type="molecule type" value="Genomic_DNA"/>
</dbReference>
<reference evidence="2 3" key="1">
    <citation type="journal article" date="2019" name="Int. J. Syst. Evol. Microbiol.">
        <title>The Global Catalogue of Microorganisms (GCM) 10K type strain sequencing project: providing services to taxonomists for standard genome sequencing and annotation.</title>
        <authorList>
            <consortium name="The Broad Institute Genomics Platform"/>
            <consortium name="The Broad Institute Genome Sequencing Center for Infectious Disease"/>
            <person name="Wu L."/>
            <person name="Ma J."/>
        </authorList>
    </citation>
    <scope>NUCLEOTIDE SEQUENCE [LARGE SCALE GENOMIC DNA]</scope>
    <source>
        <strain evidence="2 3">JCM 16365</strain>
    </source>
</reference>
<accession>A0ABN3PHI5</accession>
<evidence type="ECO:0000256" key="1">
    <source>
        <dbReference type="SAM" id="MobiDB-lite"/>
    </source>
</evidence>
<proteinExistence type="predicted"/>